<feature type="transmembrane region" description="Helical" evidence="8">
    <location>
        <begin position="103"/>
        <end position="124"/>
    </location>
</feature>
<feature type="transmembrane region" description="Helical" evidence="8">
    <location>
        <begin position="136"/>
        <end position="158"/>
    </location>
</feature>
<feature type="transmembrane region" description="Helical" evidence="8">
    <location>
        <begin position="7"/>
        <end position="29"/>
    </location>
</feature>
<dbReference type="InterPro" id="IPR001958">
    <property type="entry name" value="Tet-R_TetA/multi-R_MdtG-like"/>
</dbReference>
<evidence type="ECO:0000256" key="6">
    <source>
        <dbReference type="ARBA" id="ARBA00022989"/>
    </source>
</evidence>
<dbReference type="RefSeq" id="WP_068223033.1">
    <property type="nucleotide sequence ID" value="NZ_CP139724.1"/>
</dbReference>
<feature type="transmembrane region" description="Helical" evidence="8">
    <location>
        <begin position="307"/>
        <end position="328"/>
    </location>
</feature>
<dbReference type="Proteomes" id="UP000075606">
    <property type="component" value="Unassembled WGS sequence"/>
</dbReference>
<dbReference type="GO" id="GO:0016020">
    <property type="term" value="C:membrane"/>
    <property type="evidence" value="ECO:0007669"/>
    <property type="project" value="UniProtKB-SubCell"/>
</dbReference>
<dbReference type="EMBL" id="LRPC01000028">
    <property type="protein sequence ID" value="KYG73932.1"/>
    <property type="molecule type" value="Genomic_DNA"/>
</dbReference>
<dbReference type="InterPro" id="IPR036259">
    <property type="entry name" value="MFS_trans_sf"/>
</dbReference>
<evidence type="ECO:0000256" key="1">
    <source>
        <dbReference type="ARBA" id="ARBA00003279"/>
    </source>
</evidence>
<dbReference type="CDD" id="cd17388">
    <property type="entry name" value="MFS_TetA"/>
    <property type="match status" value="1"/>
</dbReference>
<evidence type="ECO:0000256" key="7">
    <source>
        <dbReference type="ARBA" id="ARBA00023136"/>
    </source>
</evidence>
<evidence type="ECO:0000256" key="2">
    <source>
        <dbReference type="ARBA" id="ARBA00004141"/>
    </source>
</evidence>
<feature type="transmembrane region" description="Helical" evidence="8">
    <location>
        <begin position="340"/>
        <end position="363"/>
    </location>
</feature>
<sequence>MSKRTPALGFIFITVLIDVIGLGLVIPIFPELLSQLGNMTYGEASLTGTQLVTAYAIMQFICAPILGGLSDKYGRRLVLLIALLGLAIDYLFLALAPTITLLFVGRIIAGICGASFTTASAYIADVSPPEKRAKNFGMIGAAFALGFIIGPALGGLLGSVSLRFPFFISAGLTMLNFIYGLFFLPESLPKENRREFSWKRANPVGSLKQLQKNPIIIGLAVALFFLYLASHSVQSQWSYFGAEMFGWASKEIGISLTVIGIMVAIVQGGLIGVVSKKLGNKKTIYLGLFFNLAGLILFSITTSETMLYSFLGVYVLGGLAGPTLQALMSSQVPNSEQGELQGGLTSLMSLSSIFGPIMMGFTFKTFTVGDNYFPGAPFALGAFFSLICLVLSYRTLRKVKETKTEAESIPAQA</sequence>
<evidence type="ECO:0000313" key="10">
    <source>
        <dbReference type="EMBL" id="KYG73932.1"/>
    </source>
</evidence>
<comment type="subcellular location">
    <subcellularLocation>
        <location evidence="2">Membrane</location>
        <topology evidence="2">Multi-pass membrane protein</topology>
    </subcellularLocation>
</comment>
<feature type="transmembrane region" description="Helical" evidence="8">
    <location>
        <begin position="283"/>
        <end position="301"/>
    </location>
</feature>
<dbReference type="SUPFAM" id="SSF103473">
    <property type="entry name" value="MFS general substrate transporter"/>
    <property type="match status" value="1"/>
</dbReference>
<dbReference type="InterPro" id="IPR020846">
    <property type="entry name" value="MFS_dom"/>
</dbReference>
<keyword evidence="11" id="KW-1185">Reference proteome</keyword>
<keyword evidence="5 8" id="KW-0812">Transmembrane</keyword>
<reference evidence="10 11" key="1">
    <citation type="submission" date="2016-01" db="EMBL/GenBank/DDBJ databases">
        <title>Genome sequencing of Roseivirga spongicola UST030701-084.</title>
        <authorList>
            <person name="Selvaratnam C."/>
            <person name="Thevarajoo S."/>
            <person name="Goh K.M."/>
            <person name="Ee R."/>
            <person name="Chan K.-G."/>
            <person name="Chong C.S."/>
        </authorList>
    </citation>
    <scope>NUCLEOTIDE SEQUENCE [LARGE SCALE GENOMIC DNA]</scope>
    <source>
        <strain evidence="10 11">UST030701-084</strain>
    </source>
</reference>
<comment type="similarity">
    <text evidence="3">Belongs to the major facilitator superfamily. TCR/Tet family.</text>
</comment>
<evidence type="ECO:0000256" key="8">
    <source>
        <dbReference type="SAM" id="Phobius"/>
    </source>
</evidence>
<feature type="transmembrane region" description="Helical" evidence="8">
    <location>
        <begin position="77"/>
        <end position="97"/>
    </location>
</feature>
<dbReference type="PROSITE" id="PS00216">
    <property type="entry name" value="SUGAR_TRANSPORT_1"/>
    <property type="match status" value="1"/>
</dbReference>
<dbReference type="PRINTS" id="PR01035">
    <property type="entry name" value="TCRTETA"/>
</dbReference>
<dbReference type="STRING" id="333140.AWW68_14795"/>
<dbReference type="Gene3D" id="1.20.1250.20">
    <property type="entry name" value="MFS general substrate transporter like domains"/>
    <property type="match status" value="1"/>
</dbReference>
<organism evidence="10 11">
    <name type="scientific">Roseivirga spongicola</name>
    <dbReference type="NCBI Taxonomy" id="333140"/>
    <lineage>
        <taxon>Bacteria</taxon>
        <taxon>Pseudomonadati</taxon>
        <taxon>Bacteroidota</taxon>
        <taxon>Cytophagia</taxon>
        <taxon>Cytophagales</taxon>
        <taxon>Roseivirgaceae</taxon>
        <taxon>Roseivirga</taxon>
    </lineage>
</organism>
<dbReference type="InterPro" id="IPR005829">
    <property type="entry name" value="Sugar_transporter_CS"/>
</dbReference>
<keyword evidence="7 8" id="KW-0472">Membrane</keyword>
<feature type="domain" description="Major facilitator superfamily (MFS) profile" evidence="9">
    <location>
        <begin position="7"/>
        <end position="400"/>
    </location>
</feature>
<feature type="transmembrane region" description="Helical" evidence="8">
    <location>
        <begin position="215"/>
        <end position="232"/>
    </location>
</feature>
<dbReference type="PANTHER" id="PTHR23504">
    <property type="entry name" value="MAJOR FACILITATOR SUPERFAMILY DOMAIN-CONTAINING PROTEIN 10"/>
    <property type="match status" value="1"/>
</dbReference>
<feature type="transmembrane region" description="Helical" evidence="8">
    <location>
        <begin position="164"/>
        <end position="184"/>
    </location>
</feature>
<keyword evidence="6 8" id="KW-1133">Transmembrane helix</keyword>
<accession>A0A150X5N1</accession>
<dbReference type="GO" id="GO:0022857">
    <property type="term" value="F:transmembrane transporter activity"/>
    <property type="evidence" value="ECO:0007669"/>
    <property type="project" value="InterPro"/>
</dbReference>
<dbReference type="OrthoDB" id="9793283at2"/>
<feature type="transmembrane region" description="Helical" evidence="8">
    <location>
        <begin position="252"/>
        <end position="271"/>
    </location>
</feature>
<proteinExistence type="inferred from homology"/>
<keyword evidence="4" id="KW-0813">Transport</keyword>
<protein>
    <submittedName>
        <fullName evidence="10">MFS transporter</fullName>
    </submittedName>
</protein>
<name>A0A150X5N1_9BACT</name>
<evidence type="ECO:0000256" key="5">
    <source>
        <dbReference type="ARBA" id="ARBA00022692"/>
    </source>
</evidence>
<evidence type="ECO:0000313" key="11">
    <source>
        <dbReference type="Proteomes" id="UP000075606"/>
    </source>
</evidence>
<dbReference type="InterPro" id="IPR011701">
    <property type="entry name" value="MFS"/>
</dbReference>
<dbReference type="PROSITE" id="PS50850">
    <property type="entry name" value="MFS"/>
    <property type="match status" value="1"/>
</dbReference>
<comment type="function">
    <text evidence="1">Resistance to tetracycline by an active tetracycline efflux. This is an energy-dependent process that decreases the accumulation of the antibiotic in whole cells. This protein functions as a metal-tetracycline/H(+) antiporter.</text>
</comment>
<evidence type="ECO:0000259" key="9">
    <source>
        <dbReference type="PROSITE" id="PS50850"/>
    </source>
</evidence>
<feature type="transmembrane region" description="Helical" evidence="8">
    <location>
        <begin position="375"/>
        <end position="393"/>
    </location>
</feature>
<dbReference type="Pfam" id="PF07690">
    <property type="entry name" value="MFS_1"/>
    <property type="match status" value="1"/>
</dbReference>
<evidence type="ECO:0000256" key="3">
    <source>
        <dbReference type="ARBA" id="ARBA00007520"/>
    </source>
</evidence>
<evidence type="ECO:0000256" key="4">
    <source>
        <dbReference type="ARBA" id="ARBA00022448"/>
    </source>
</evidence>
<comment type="caution">
    <text evidence="10">The sequence shown here is derived from an EMBL/GenBank/DDBJ whole genome shotgun (WGS) entry which is preliminary data.</text>
</comment>
<feature type="transmembrane region" description="Helical" evidence="8">
    <location>
        <begin position="49"/>
        <end position="70"/>
    </location>
</feature>
<dbReference type="AlphaFoldDB" id="A0A150X5N1"/>
<dbReference type="PANTHER" id="PTHR23504:SF15">
    <property type="entry name" value="MAJOR FACILITATOR SUPERFAMILY (MFS) PROFILE DOMAIN-CONTAINING PROTEIN"/>
    <property type="match status" value="1"/>
</dbReference>
<gene>
    <name evidence="10" type="ORF">AWW68_14795</name>
</gene>